<dbReference type="EMBL" id="CAMXCT010003668">
    <property type="protein sequence ID" value="CAI4005643.1"/>
    <property type="molecule type" value="Genomic_DNA"/>
</dbReference>
<protein>
    <submittedName>
        <fullName evidence="3">Pentatricopeptide repeat-containing protein, chloroplastic</fullName>
    </submittedName>
</protein>
<feature type="compositionally biased region" description="Basic and acidic residues" evidence="1">
    <location>
        <begin position="9"/>
        <end position="19"/>
    </location>
</feature>
<gene>
    <name evidence="2" type="ORF">C1SCF055_LOCUS31351</name>
</gene>
<reference evidence="3 4" key="2">
    <citation type="submission" date="2024-05" db="EMBL/GenBank/DDBJ databases">
        <authorList>
            <person name="Chen Y."/>
            <person name="Shah S."/>
            <person name="Dougan E. K."/>
            <person name="Thang M."/>
            <person name="Chan C."/>
        </authorList>
    </citation>
    <scope>NUCLEOTIDE SEQUENCE [LARGE SCALE GENOMIC DNA]</scope>
</reference>
<feature type="non-terminal residue" evidence="2">
    <location>
        <position position="216"/>
    </location>
</feature>
<feature type="region of interest" description="Disordered" evidence="1">
    <location>
        <begin position="1"/>
        <end position="61"/>
    </location>
</feature>
<dbReference type="EMBL" id="CAMXCT020003668">
    <property type="protein sequence ID" value="CAL1159018.1"/>
    <property type="molecule type" value="Genomic_DNA"/>
</dbReference>
<dbReference type="OrthoDB" id="418965at2759"/>
<accession>A0A9P1DAS3</accession>
<comment type="caution">
    <text evidence="2">The sequence shown here is derived from an EMBL/GenBank/DDBJ whole genome shotgun (WGS) entry which is preliminary data.</text>
</comment>
<evidence type="ECO:0000256" key="1">
    <source>
        <dbReference type="SAM" id="MobiDB-lite"/>
    </source>
</evidence>
<dbReference type="AlphaFoldDB" id="A0A9P1DAS3"/>
<evidence type="ECO:0000313" key="4">
    <source>
        <dbReference type="Proteomes" id="UP001152797"/>
    </source>
</evidence>
<sequence>QVTSAGPKAEIEVTPDRADPSQPTSEPRILAPPAGHTEPTGHAGHVSSPIVEGLRPGKSVRVSGLKGDAALRLNGEKGVLESWNAASNRWNVRLRSGEVKAIRAENLHEVLDPSPVQTPLPASQEEHPDDPPFLEVWSRREASERAKATEKLLGPTKLDLSVPAELLQQAAKRQDMDPDPDAKLLSSVDDERVVLDDLDTDLQLRSSGWTAKTAKR</sequence>
<dbReference type="EMBL" id="CAMXCT030003668">
    <property type="protein sequence ID" value="CAL4792955.1"/>
    <property type="molecule type" value="Genomic_DNA"/>
</dbReference>
<organism evidence="2">
    <name type="scientific">Cladocopium goreaui</name>
    <dbReference type="NCBI Taxonomy" id="2562237"/>
    <lineage>
        <taxon>Eukaryota</taxon>
        <taxon>Sar</taxon>
        <taxon>Alveolata</taxon>
        <taxon>Dinophyceae</taxon>
        <taxon>Suessiales</taxon>
        <taxon>Symbiodiniaceae</taxon>
        <taxon>Cladocopium</taxon>
    </lineage>
</organism>
<evidence type="ECO:0000313" key="3">
    <source>
        <dbReference type="EMBL" id="CAL4792955.1"/>
    </source>
</evidence>
<feature type="region of interest" description="Disordered" evidence="1">
    <location>
        <begin position="106"/>
        <end position="133"/>
    </location>
</feature>
<proteinExistence type="predicted"/>
<dbReference type="Proteomes" id="UP001152797">
    <property type="component" value="Unassembled WGS sequence"/>
</dbReference>
<evidence type="ECO:0000313" key="2">
    <source>
        <dbReference type="EMBL" id="CAI4005643.1"/>
    </source>
</evidence>
<keyword evidence="4" id="KW-1185">Reference proteome</keyword>
<reference evidence="2" key="1">
    <citation type="submission" date="2022-10" db="EMBL/GenBank/DDBJ databases">
        <authorList>
            <person name="Chen Y."/>
            <person name="Dougan E. K."/>
            <person name="Chan C."/>
            <person name="Rhodes N."/>
            <person name="Thang M."/>
        </authorList>
    </citation>
    <scope>NUCLEOTIDE SEQUENCE</scope>
</reference>
<name>A0A9P1DAS3_9DINO</name>